<dbReference type="Pfam" id="PF07859">
    <property type="entry name" value="Abhydrolase_3"/>
    <property type="match status" value="1"/>
</dbReference>
<feature type="domain" description="Alpha/beta hydrolase fold-3" evidence="2">
    <location>
        <begin position="61"/>
        <end position="258"/>
    </location>
</feature>
<evidence type="ECO:0000259" key="2">
    <source>
        <dbReference type="Pfam" id="PF07859"/>
    </source>
</evidence>
<comment type="caution">
    <text evidence="3">The sequence shown here is derived from an EMBL/GenBank/DDBJ whole genome shotgun (WGS) entry which is preliminary data.</text>
</comment>
<dbReference type="PANTHER" id="PTHR48081">
    <property type="entry name" value="AB HYDROLASE SUPERFAMILY PROTEIN C4A8.06C"/>
    <property type="match status" value="1"/>
</dbReference>
<dbReference type="InterPro" id="IPR013094">
    <property type="entry name" value="AB_hydrolase_3"/>
</dbReference>
<name>A0ABW6WB91_9ACTN</name>
<organism evidence="3 4">
    <name type="scientific">Paractinoplanes globisporus</name>
    <dbReference type="NCBI Taxonomy" id="113565"/>
    <lineage>
        <taxon>Bacteria</taxon>
        <taxon>Bacillati</taxon>
        <taxon>Actinomycetota</taxon>
        <taxon>Actinomycetes</taxon>
        <taxon>Micromonosporales</taxon>
        <taxon>Micromonosporaceae</taxon>
        <taxon>Paractinoplanes</taxon>
    </lineage>
</organism>
<dbReference type="InterPro" id="IPR050300">
    <property type="entry name" value="GDXG_lipolytic_enzyme"/>
</dbReference>
<dbReference type="Gene3D" id="3.40.50.1820">
    <property type="entry name" value="alpha/beta hydrolase"/>
    <property type="match status" value="1"/>
</dbReference>
<dbReference type="InterPro" id="IPR029058">
    <property type="entry name" value="AB_hydrolase_fold"/>
</dbReference>
<keyword evidence="4" id="KW-1185">Reference proteome</keyword>
<dbReference type="EMBL" id="JBIAZU010000002">
    <property type="protein sequence ID" value="MFF5289949.1"/>
    <property type="molecule type" value="Genomic_DNA"/>
</dbReference>
<gene>
    <name evidence="3" type="ORF">ACFY35_10935</name>
</gene>
<protein>
    <submittedName>
        <fullName evidence="3">Alpha/beta hydrolase fold domain-containing protein</fullName>
    </submittedName>
</protein>
<dbReference type="PANTHER" id="PTHR48081:SF8">
    <property type="entry name" value="ALPHA_BETA HYDROLASE FOLD-3 DOMAIN-CONTAINING PROTEIN-RELATED"/>
    <property type="match status" value="1"/>
</dbReference>
<evidence type="ECO:0000313" key="3">
    <source>
        <dbReference type="EMBL" id="MFF5289949.1"/>
    </source>
</evidence>
<dbReference type="SUPFAM" id="SSF53474">
    <property type="entry name" value="alpha/beta-Hydrolases"/>
    <property type="match status" value="1"/>
</dbReference>
<keyword evidence="1 3" id="KW-0378">Hydrolase</keyword>
<evidence type="ECO:0000313" key="4">
    <source>
        <dbReference type="Proteomes" id="UP001602245"/>
    </source>
</evidence>
<dbReference type="GO" id="GO:0016787">
    <property type="term" value="F:hydrolase activity"/>
    <property type="evidence" value="ECO:0007669"/>
    <property type="project" value="UniProtKB-KW"/>
</dbReference>
<accession>A0ABW6WB91</accession>
<dbReference type="RefSeq" id="WP_020511517.1">
    <property type="nucleotide sequence ID" value="NZ_JBIAZU010000002.1"/>
</dbReference>
<proteinExistence type="predicted"/>
<sequence>MTVEPLTAHLPAGPLDVATVRAVDDRLRALNPPPAPSMPPAVAHTGDGVELRIHGTGDACVLWIHGGGMHLGAARYDDAFCSDLAAALDAAVVAVDYRLAPEHPHPTPLHDCRAGLAWCAERHDRVVVAGASAGGGLAAALCLLTRDEQGPSPQAAHLYYPMLDDRRETVSSRENADAPMWNGRLADVAWAAYLGGRPADAYAAPARAADLTGLPPTYVDTGERDMFRDEDADYARRLAEAGVPTLFTLVPGAVHAFELLDPDAGISRATRARRLGALRRSLREDFRAW</sequence>
<reference evidence="3 4" key="1">
    <citation type="submission" date="2024-10" db="EMBL/GenBank/DDBJ databases">
        <title>The Natural Products Discovery Center: Release of the First 8490 Sequenced Strains for Exploring Actinobacteria Biosynthetic Diversity.</title>
        <authorList>
            <person name="Kalkreuter E."/>
            <person name="Kautsar S.A."/>
            <person name="Yang D."/>
            <person name="Bader C.D."/>
            <person name="Teijaro C.N."/>
            <person name="Fluegel L."/>
            <person name="Davis C.M."/>
            <person name="Simpson J.R."/>
            <person name="Lauterbach L."/>
            <person name="Steele A.D."/>
            <person name="Gui C."/>
            <person name="Meng S."/>
            <person name="Li G."/>
            <person name="Viehrig K."/>
            <person name="Ye F."/>
            <person name="Su P."/>
            <person name="Kiefer A.F."/>
            <person name="Nichols A."/>
            <person name="Cepeda A.J."/>
            <person name="Yan W."/>
            <person name="Fan B."/>
            <person name="Jiang Y."/>
            <person name="Adhikari A."/>
            <person name="Zheng C.-J."/>
            <person name="Schuster L."/>
            <person name="Cowan T.M."/>
            <person name="Smanski M.J."/>
            <person name="Chevrette M.G."/>
            <person name="De Carvalho L.P.S."/>
            <person name="Shen B."/>
        </authorList>
    </citation>
    <scope>NUCLEOTIDE SEQUENCE [LARGE SCALE GENOMIC DNA]</scope>
    <source>
        <strain evidence="3 4">NPDC000087</strain>
    </source>
</reference>
<dbReference type="Proteomes" id="UP001602245">
    <property type="component" value="Unassembled WGS sequence"/>
</dbReference>
<evidence type="ECO:0000256" key="1">
    <source>
        <dbReference type="ARBA" id="ARBA00022801"/>
    </source>
</evidence>